<dbReference type="PANTHER" id="PTHR36166">
    <property type="entry name" value="CHROMOSOME 9, WHOLE GENOME SHOTGUN SEQUENCE"/>
    <property type="match status" value="1"/>
</dbReference>
<dbReference type="CDD" id="cd07822">
    <property type="entry name" value="SRPBCC_4"/>
    <property type="match status" value="1"/>
</dbReference>
<protein>
    <submittedName>
        <fullName evidence="1">SRPBCC domain-containing protein</fullName>
    </submittedName>
</protein>
<proteinExistence type="predicted"/>
<gene>
    <name evidence="1" type="ORF">C2R22_19295</name>
</gene>
<dbReference type="EMBL" id="CP026309">
    <property type="protein sequence ID" value="AUV83522.1"/>
    <property type="molecule type" value="Genomic_DNA"/>
</dbReference>
<evidence type="ECO:0000313" key="1">
    <source>
        <dbReference type="EMBL" id="AUV83522.1"/>
    </source>
</evidence>
<organism evidence="1 2">
    <name type="scientific">Salinigranum rubrum</name>
    <dbReference type="NCBI Taxonomy" id="755307"/>
    <lineage>
        <taxon>Archaea</taxon>
        <taxon>Methanobacteriati</taxon>
        <taxon>Methanobacteriota</taxon>
        <taxon>Stenosarchaea group</taxon>
        <taxon>Halobacteria</taxon>
        <taxon>Halobacteriales</taxon>
        <taxon>Haloferacaceae</taxon>
        <taxon>Salinigranum</taxon>
    </lineage>
</organism>
<dbReference type="InterPro" id="IPR023393">
    <property type="entry name" value="START-like_dom_sf"/>
</dbReference>
<keyword evidence="2" id="KW-1185">Reference proteome</keyword>
<dbReference type="OrthoDB" id="66844at2157"/>
<dbReference type="Gene3D" id="3.30.530.20">
    <property type="match status" value="1"/>
</dbReference>
<dbReference type="Proteomes" id="UP000236584">
    <property type="component" value="Chromosome"/>
</dbReference>
<sequence length="154" mass="17526">MELSTHIDIDAPPEHVWDVLTDFDRYHEWNPFARVAGRPTRDARLHVELTPPGGRTMRFRPTVTCVEEDHELRWLGHLWRPGVFDGEHRFVLEPLDGGARTSVTHAEVFTGALSPLVWRFIGTRTERGFEAMNAALKRRVEGVTDETEAGARAS</sequence>
<dbReference type="KEGG" id="srub:C2R22_19295"/>
<dbReference type="InterPro" id="IPR019587">
    <property type="entry name" value="Polyketide_cyclase/dehydratase"/>
</dbReference>
<dbReference type="PANTHER" id="PTHR36166:SF1">
    <property type="entry name" value="SRPBCC DOMAIN-CONTAINING PROTEIN"/>
    <property type="match status" value="1"/>
</dbReference>
<dbReference type="Pfam" id="PF10604">
    <property type="entry name" value="Polyketide_cyc2"/>
    <property type="match status" value="1"/>
</dbReference>
<reference evidence="1 2" key="1">
    <citation type="submission" date="2018-01" db="EMBL/GenBank/DDBJ databases">
        <title>Complete genome sequence of Salinigranum rubrum GX10T, an extremely halophilic archaeon isolated from a marine solar saltern.</title>
        <authorList>
            <person name="Han S."/>
        </authorList>
    </citation>
    <scope>NUCLEOTIDE SEQUENCE [LARGE SCALE GENOMIC DNA]</scope>
    <source>
        <strain evidence="1 2">GX10</strain>
    </source>
</reference>
<name>A0A2I8VNL0_9EURY</name>
<accession>A0A2I8VNL0</accession>
<dbReference type="SUPFAM" id="SSF55961">
    <property type="entry name" value="Bet v1-like"/>
    <property type="match status" value="1"/>
</dbReference>
<dbReference type="RefSeq" id="WP_103427211.1">
    <property type="nucleotide sequence ID" value="NZ_CP026309.1"/>
</dbReference>
<dbReference type="GeneID" id="35594285"/>
<dbReference type="AlphaFoldDB" id="A0A2I8VNL0"/>
<evidence type="ECO:0000313" key="2">
    <source>
        <dbReference type="Proteomes" id="UP000236584"/>
    </source>
</evidence>